<comment type="pathway">
    <text evidence="2">Amino-acid biosynthesis; L-methionine biosynthesis via de novo pathway; L-methionine from L-homocysteine (MetE route): step 1/1.</text>
</comment>
<feature type="binding site" evidence="13">
    <location>
        <position position="703"/>
    </location>
    <ligand>
        <name>Zn(2+)</name>
        <dbReference type="ChEBI" id="CHEBI:29105"/>
        <label>1</label>
        <note>catalytic</note>
    </ligand>
</feature>
<feature type="binding site" evidence="12">
    <location>
        <position position="531"/>
    </location>
    <ligand>
        <name>L-methionine</name>
        <dbReference type="ChEBI" id="CHEBI:57844"/>
    </ligand>
</feature>
<keyword evidence="6" id="KW-0028">Amino-acid biosynthesis</keyword>
<feature type="binding site" evidence="12">
    <location>
        <position position="608"/>
    </location>
    <ligand>
        <name>5-methyltetrahydropteroyltri-L-glutamate</name>
        <dbReference type="ChEBI" id="CHEBI:58207"/>
    </ligand>
</feature>
<dbReference type="NCBIfam" id="NF003556">
    <property type="entry name" value="PRK05222.1"/>
    <property type="match status" value="1"/>
</dbReference>
<dbReference type="PIRSF" id="PIRSF000382">
    <property type="entry name" value="MeTrfase_B12_ind"/>
    <property type="match status" value="1"/>
</dbReference>
<feature type="binding site" evidence="13">
    <location>
        <position position="699"/>
    </location>
    <ligand>
        <name>Zn(2+)</name>
        <dbReference type="ChEBI" id="CHEBI:29105"/>
        <label>1</label>
        <note>catalytic</note>
    </ligand>
</feature>
<evidence type="ECO:0000259" key="16">
    <source>
        <dbReference type="Pfam" id="PF08267"/>
    </source>
</evidence>
<comment type="function">
    <text evidence="1">Catalyzes the transfer of a methyl group from 5-methyltetrahydrofolate to homocysteine resulting in methionine formation.</text>
</comment>
<dbReference type="NCBIfam" id="TIGR01371">
    <property type="entry name" value="met_syn_B12ind"/>
    <property type="match status" value="1"/>
</dbReference>
<evidence type="ECO:0000256" key="6">
    <source>
        <dbReference type="ARBA" id="ARBA00022605"/>
    </source>
</evidence>
<evidence type="ECO:0000256" key="13">
    <source>
        <dbReference type="PIRSR" id="PIRSR000382-2"/>
    </source>
</evidence>
<dbReference type="CDD" id="cd03312">
    <property type="entry name" value="CIMS_N_terminal_like"/>
    <property type="match status" value="1"/>
</dbReference>
<evidence type="ECO:0000256" key="3">
    <source>
        <dbReference type="ARBA" id="ARBA00009553"/>
    </source>
</evidence>
<dbReference type="InterPro" id="IPR013215">
    <property type="entry name" value="Cbl-indep_Met_Synth_N"/>
</dbReference>
<comment type="catalytic activity">
    <reaction evidence="11">
        <text>5-methyltetrahydropteroyltri-L-glutamate + L-homocysteine = tetrahydropteroyltri-L-glutamate + L-methionine</text>
        <dbReference type="Rhea" id="RHEA:21196"/>
        <dbReference type="ChEBI" id="CHEBI:57844"/>
        <dbReference type="ChEBI" id="CHEBI:58140"/>
        <dbReference type="ChEBI" id="CHEBI:58199"/>
        <dbReference type="ChEBI" id="CHEBI:58207"/>
        <dbReference type="EC" id="2.1.1.14"/>
    </reaction>
</comment>
<feature type="binding site" evidence="13">
    <location>
        <position position="688"/>
    </location>
    <ligand>
        <name>Zn(2+)</name>
        <dbReference type="ChEBI" id="CHEBI:29105"/>
        <label>1</label>
        <note>catalytic</note>
    </ligand>
</feature>
<evidence type="ECO:0000256" key="10">
    <source>
        <dbReference type="ARBA" id="ARBA00023167"/>
    </source>
</evidence>
<comment type="cofactor">
    <cofactor evidence="13">
        <name>Zn(2+)</name>
        <dbReference type="ChEBI" id="CHEBI:29105"/>
    </cofactor>
    <text evidence="13">Binds 2 Zn(2+) ions per subunit.</text>
</comment>
<dbReference type="InterPro" id="IPR006276">
    <property type="entry name" value="Cobalamin-indep_Met_synthase"/>
</dbReference>
<dbReference type="Gene3D" id="3.20.20.210">
    <property type="match status" value="2"/>
</dbReference>
<feature type="binding site" evidence="12">
    <location>
        <position position="59"/>
    </location>
    <ligand>
        <name>5-methyltetrahydropteroyltri-L-glutamate</name>
        <dbReference type="ChEBI" id="CHEBI:58207"/>
    </ligand>
</feature>
<feature type="binding site" evidence="12">
    <location>
        <begin position="562"/>
        <end position="563"/>
    </location>
    <ligand>
        <name>5-methyltetrahydropteroyltri-L-glutamate</name>
        <dbReference type="ChEBI" id="CHEBI:58207"/>
    </ligand>
</feature>
<evidence type="ECO:0000256" key="8">
    <source>
        <dbReference type="ARBA" id="ARBA00022723"/>
    </source>
</evidence>
<gene>
    <name evidence="17" type="ORF">Lalb_Chr20g0116101</name>
</gene>
<accession>A0A6A4NNZ1</accession>
<dbReference type="GO" id="GO:0008270">
    <property type="term" value="F:zinc ion binding"/>
    <property type="evidence" value="ECO:0007669"/>
    <property type="project" value="InterPro"/>
</dbReference>
<dbReference type="CDD" id="cd03311">
    <property type="entry name" value="CIMS_C_terminal_like"/>
    <property type="match status" value="1"/>
</dbReference>
<dbReference type="UniPathway" id="UPA00051">
    <property type="reaction ID" value="UER00082"/>
</dbReference>
<dbReference type="InterPro" id="IPR038071">
    <property type="entry name" value="UROD/MetE-like_sf"/>
</dbReference>
<evidence type="ECO:0000256" key="1">
    <source>
        <dbReference type="ARBA" id="ARBA00002777"/>
    </source>
</evidence>
<feature type="binding site" evidence="13">
    <location>
        <position position="773"/>
    </location>
    <ligand>
        <name>Zn(2+)</name>
        <dbReference type="ChEBI" id="CHEBI:29105"/>
        <label>1</label>
        <note>catalytic</note>
    </ligand>
</feature>
<dbReference type="GO" id="GO:0008705">
    <property type="term" value="F:methionine synthase activity"/>
    <property type="evidence" value="ECO:0007669"/>
    <property type="project" value="UniProtKB-ARBA"/>
</dbReference>
<keyword evidence="9 13" id="KW-0862">Zinc</keyword>
<proteinExistence type="inferred from homology"/>
<keyword evidence="7 17" id="KW-0808">Transferase</keyword>
<keyword evidence="10" id="KW-0486">Methionine biosynthesis</keyword>
<organism evidence="17 18">
    <name type="scientific">Lupinus albus</name>
    <name type="common">White lupine</name>
    <name type="synonym">Lupinus termis</name>
    <dbReference type="NCBI Taxonomy" id="3870"/>
    <lineage>
        <taxon>Eukaryota</taxon>
        <taxon>Viridiplantae</taxon>
        <taxon>Streptophyta</taxon>
        <taxon>Embryophyta</taxon>
        <taxon>Tracheophyta</taxon>
        <taxon>Spermatophyta</taxon>
        <taxon>Magnoliopsida</taxon>
        <taxon>eudicotyledons</taxon>
        <taxon>Gunneridae</taxon>
        <taxon>Pentapetalae</taxon>
        <taxon>rosids</taxon>
        <taxon>fabids</taxon>
        <taxon>Fabales</taxon>
        <taxon>Fabaceae</taxon>
        <taxon>Papilionoideae</taxon>
        <taxon>50 kb inversion clade</taxon>
        <taxon>genistoids sensu lato</taxon>
        <taxon>core genistoids</taxon>
        <taxon>Genisteae</taxon>
        <taxon>Lupinus</taxon>
    </lineage>
</organism>
<evidence type="ECO:0000313" key="17">
    <source>
        <dbReference type="EMBL" id="KAE9591212.1"/>
    </source>
</evidence>
<feature type="domain" description="Cobalamin-independent methionine synthase MetE N-terminal" evidence="16">
    <location>
        <begin position="44"/>
        <end position="356"/>
    </location>
</feature>
<feature type="active site" description="Proton donor" evidence="14">
    <location>
        <position position="741"/>
    </location>
</feature>
<evidence type="ECO:0000259" key="15">
    <source>
        <dbReference type="Pfam" id="PF01717"/>
    </source>
</evidence>
<keyword evidence="18" id="KW-1185">Reference proteome</keyword>
<evidence type="ECO:0000256" key="14">
    <source>
        <dbReference type="PIRSR" id="PIRSR000382-3"/>
    </source>
</evidence>
<sequence length="805" mass="89921">MNKVLLQPLAPFTYSLNSLSFSSNPRCSFLRFSVRASSSRAMASHIVGYPRIGPKRELKFALESFWDGKSSAEELQKVAADLRSAIWMQMAEAGIKYIPSNTFSYYDQLLDTTAMLGAVPDRYNWNGTEIGFDIYFSMARGNASVPAMEMTKWFDTNYHYIVPELGPDVKFSYASHKAVNEYNEAKVLGIDTIPVLVGPVSYLLLSKPAKAVEKSFSLLSLIDNIIPVYKEVLAELKAAGATWIQFDEPMLVKDLEVHQLQAFTYAYAELESTLSGWNVLVETYFADVPIEAYKTLTSLKAVTAYGFDLVRGTKTLDLIKQGFPHGKFLFAGVVDGRNIWANNLASSLNTLEALGDIVGKEKVVVSTSCSLLHTAVDLVNEIKLDGEIMSWLAFAAQKVVEVNALAKALSGQKEEVFFSANAAVLASRKSSPRVTNEIVQKAVAALKGSDHRRATNVSARLDAQQKKLNLPILPTTTIGSFPQTADLRRVRREFKAKKISEEEYINFIKEEIKNVVKFQEELDIDVLVHGEPERNDMVEYFGEQLSGFVFTANGWVQSYGSRCVKPPIIYGDVSRPKPMTVFWSSIAQRLTKRPMKGMLTGPVTILNWSFVRDDQPRFETCYQIALAIKDEVEDLEKSGITVIQIDEAALREGLPLRKSEEAFYLNWAVHSFRITNSDVKDTTQIHTHMCYSNFNEIIHSIIDMDADVITIENSRSDKLLSVFREGVKYGAGIGPGVYDIHSPRIPPTEEIADRINKMLAVLDSNILWVNPDCGLKTRKYSEVKSALTNMVASAKLIRNQLATAK</sequence>
<comment type="similarity">
    <text evidence="3">Belongs to the vitamin-B12 independent methionine synthase family.</text>
</comment>
<dbReference type="PANTHER" id="PTHR30519">
    <property type="entry name" value="5-METHYLTETRAHYDROPTEROYLTRIGLUTAMATE--HOMOCYSTEINE METHYLTRANSFERASE"/>
    <property type="match status" value="1"/>
</dbReference>
<evidence type="ECO:0000256" key="4">
    <source>
        <dbReference type="ARBA" id="ARBA00012034"/>
    </source>
</evidence>
<dbReference type="HAMAP" id="MF_00172">
    <property type="entry name" value="Meth_synth"/>
    <property type="match status" value="1"/>
</dbReference>
<dbReference type="Proteomes" id="UP000447434">
    <property type="component" value="Chromosome 20"/>
</dbReference>
<dbReference type="GO" id="GO:0032259">
    <property type="term" value="P:methylation"/>
    <property type="evidence" value="ECO:0007669"/>
    <property type="project" value="UniProtKB-KW"/>
</dbReference>
<dbReference type="SUPFAM" id="SSF51726">
    <property type="entry name" value="UROD/MetE-like"/>
    <property type="match status" value="2"/>
</dbReference>
<feature type="domain" description="Cobalamin-independent methionine synthase MetE C-terminal/archaeal" evidence="15">
    <location>
        <begin position="473"/>
        <end position="795"/>
    </location>
</feature>
<dbReference type="EC" id="2.1.1.14" evidence="4"/>
<keyword evidence="5 17" id="KW-0489">Methyltransferase</keyword>
<evidence type="ECO:0000256" key="7">
    <source>
        <dbReference type="ARBA" id="ARBA00022679"/>
    </source>
</evidence>
<feature type="binding site" evidence="13">
    <location>
        <position position="712"/>
    </location>
    <ligand>
        <name>Zn(2+)</name>
        <dbReference type="ChEBI" id="CHEBI:29105"/>
        <label>1</label>
        <note>catalytic</note>
    </ligand>
</feature>
<evidence type="ECO:0000313" key="18">
    <source>
        <dbReference type="Proteomes" id="UP000447434"/>
    </source>
</evidence>
<comment type="caution">
    <text evidence="17">The sequence shown here is derived from an EMBL/GenBank/DDBJ whole genome shotgun (WGS) entry which is preliminary data.</text>
</comment>
<evidence type="ECO:0000256" key="11">
    <source>
        <dbReference type="ARBA" id="ARBA00048690"/>
    </source>
</evidence>
<dbReference type="FunFam" id="3.20.20.210:FF:000002">
    <property type="entry name" value="5-methyltetrahydropteroyltriglutamate--homocysteine methyltransferase"/>
    <property type="match status" value="1"/>
</dbReference>
<feature type="binding site" evidence="12">
    <location>
        <position position="646"/>
    </location>
    <ligand>
        <name>L-homocysteine</name>
        <dbReference type="ChEBI" id="CHEBI:58199"/>
    </ligand>
</feature>
<keyword evidence="8 13" id="KW-0479">Metal-binding</keyword>
<protein>
    <recommendedName>
        <fullName evidence="4">5-methyltetrahydropteroyltriglutamate--homocysteine S-methyltransferase</fullName>
        <ecNumber evidence="4">2.1.1.14</ecNumber>
    </recommendedName>
</protein>
<feature type="binding site" evidence="12">
    <location>
        <begin position="478"/>
        <end position="480"/>
    </location>
    <ligand>
        <name>L-methionine</name>
        <dbReference type="ChEBI" id="CHEBI:57844"/>
    </ligand>
</feature>
<dbReference type="InterPro" id="IPR002629">
    <property type="entry name" value="Met_Synth_C/arc"/>
</dbReference>
<dbReference type="FunFam" id="3.20.20.210:FF:000003">
    <property type="entry name" value="5-methyltetrahydropteroyltriglutamate--homocysteine methyltransferase"/>
    <property type="match status" value="1"/>
</dbReference>
<evidence type="ECO:0000256" key="2">
    <source>
        <dbReference type="ARBA" id="ARBA00004681"/>
    </source>
</evidence>
<evidence type="ECO:0000256" key="5">
    <source>
        <dbReference type="ARBA" id="ARBA00022603"/>
    </source>
</evidence>
<feature type="binding site" evidence="12">
    <location>
        <position position="157"/>
    </location>
    <ligand>
        <name>5-methyltetrahydropteroyltri-L-glutamate</name>
        <dbReference type="ChEBI" id="CHEBI:58207"/>
    </ligand>
</feature>
<reference evidence="18" key="1">
    <citation type="journal article" date="2020" name="Nat. Commun.">
        <title>Genome sequence of the cluster root forming white lupin.</title>
        <authorList>
            <person name="Hufnagel B."/>
            <person name="Marques A."/>
            <person name="Soriano A."/>
            <person name="Marques L."/>
            <person name="Divol F."/>
            <person name="Doumas P."/>
            <person name="Sallet E."/>
            <person name="Mancinotti D."/>
            <person name="Carrere S."/>
            <person name="Marande W."/>
            <person name="Arribat S."/>
            <person name="Keller J."/>
            <person name="Huneau C."/>
            <person name="Blein T."/>
            <person name="Aime D."/>
            <person name="Laguerre M."/>
            <person name="Taylor J."/>
            <person name="Schubert V."/>
            <person name="Nelson M."/>
            <person name="Geu-Flores F."/>
            <person name="Crespi M."/>
            <person name="Gallardo-Guerrero K."/>
            <person name="Delaux P.-M."/>
            <person name="Salse J."/>
            <person name="Berges H."/>
            <person name="Guyot R."/>
            <person name="Gouzy J."/>
            <person name="Peret B."/>
        </authorList>
    </citation>
    <scope>NUCLEOTIDE SEQUENCE [LARGE SCALE GENOMIC DNA]</scope>
    <source>
        <strain evidence="18">cv. Amiga</strain>
    </source>
</reference>
<feature type="binding site" evidence="12">
    <location>
        <position position="646"/>
    </location>
    <ligand>
        <name>L-methionine</name>
        <dbReference type="ChEBI" id="CHEBI:57844"/>
    </ligand>
</feature>
<name>A0A6A4NNZ1_LUPAL</name>
<evidence type="ECO:0000256" key="12">
    <source>
        <dbReference type="PIRSR" id="PIRSR000382-1"/>
    </source>
</evidence>
<evidence type="ECO:0000256" key="9">
    <source>
        <dbReference type="ARBA" id="ARBA00022833"/>
    </source>
</evidence>
<dbReference type="Pfam" id="PF01717">
    <property type="entry name" value="Meth_synt_2"/>
    <property type="match status" value="1"/>
</dbReference>
<feature type="binding site" evidence="12">
    <location>
        <begin position="478"/>
        <end position="480"/>
    </location>
    <ligand>
        <name>L-homocysteine</name>
        <dbReference type="ChEBI" id="CHEBI:58199"/>
    </ligand>
</feature>
<dbReference type="EMBL" id="WOCE01000020">
    <property type="protein sequence ID" value="KAE9591212.1"/>
    <property type="molecule type" value="Genomic_DNA"/>
</dbReference>
<dbReference type="GO" id="GO:0003871">
    <property type="term" value="F:5-methyltetrahydropteroyltriglutamate-homocysteine S-methyltransferase activity"/>
    <property type="evidence" value="ECO:0007669"/>
    <property type="project" value="UniProtKB-EC"/>
</dbReference>
<feature type="binding site" evidence="13">
    <location>
        <position position="690"/>
    </location>
    <ligand>
        <name>Zn(2+)</name>
        <dbReference type="ChEBI" id="CHEBI:29105"/>
        <label>1</label>
        <note>catalytic</note>
    </ligand>
</feature>
<dbReference type="OrthoDB" id="1053771at2759"/>
<dbReference type="AlphaFoldDB" id="A0A6A4NNZ1"/>
<dbReference type="Pfam" id="PF08267">
    <property type="entry name" value="Meth_synt_1"/>
    <property type="match status" value="1"/>
</dbReference>